<dbReference type="OrthoDB" id="4563701at2"/>
<dbReference type="EMBL" id="LR134355">
    <property type="protein sequence ID" value="VEG50597.1"/>
    <property type="molecule type" value="Genomic_DNA"/>
</dbReference>
<dbReference type="InterPro" id="IPR032407">
    <property type="entry name" value="MHB"/>
</dbReference>
<evidence type="ECO:0000313" key="3">
    <source>
        <dbReference type="Proteomes" id="UP000282551"/>
    </source>
</evidence>
<evidence type="ECO:0008006" key="4">
    <source>
        <dbReference type="Google" id="ProtNLM"/>
    </source>
</evidence>
<feature type="signal peptide" evidence="1">
    <location>
        <begin position="1"/>
        <end position="24"/>
    </location>
</feature>
<dbReference type="InterPro" id="IPR016572">
    <property type="entry name" value="UCP010611"/>
</dbReference>
<name>A0A3S4RRJ2_MYCCI</name>
<sequence length="112" mass="11950">MINRPLTKLAIAGSAVALSLTAGAGVAAADPDFGPMINTTCTYDQALTALRTENPVAAEYLEQSPPNMQFLRTFTGSSPAERERLIQQVKGNPGADQAFPVIQQMFASCNKY</sequence>
<dbReference type="GO" id="GO:0020037">
    <property type="term" value="F:heme binding"/>
    <property type="evidence" value="ECO:0007669"/>
    <property type="project" value="InterPro"/>
</dbReference>
<evidence type="ECO:0000256" key="1">
    <source>
        <dbReference type="SAM" id="SignalP"/>
    </source>
</evidence>
<keyword evidence="3" id="KW-1185">Reference proteome</keyword>
<feature type="chain" id="PRO_5039543859" description="Hemophore-related protein" evidence="1">
    <location>
        <begin position="25"/>
        <end position="112"/>
    </location>
</feature>
<organism evidence="2 3">
    <name type="scientific">Mycolicibacterium chitae</name>
    <name type="common">Mycobacterium chitae</name>
    <dbReference type="NCBI Taxonomy" id="1792"/>
    <lineage>
        <taxon>Bacteria</taxon>
        <taxon>Bacillati</taxon>
        <taxon>Actinomycetota</taxon>
        <taxon>Actinomycetes</taxon>
        <taxon>Mycobacteriales</taxon>
        <taxon>Mycobacteriaceae</taxon>
        <taxon>Mycolicibacterium</taxon>
    </lineage>
</organism>
<keyword evidence="1" id="KW-0732">Signal</keyword>
<accession>A0A3S4RRJ2</accession>
<dbReference type="NCBIfam" id="TIGR04529">
    <property type="entry name" value="MTB_hemophore"/>
    <property type="match status" value="1"/>
</dbReference>
<dbReference type="Proteomes" id="UP000282551">
    <property type="component" value="Chromosome"/>
</dbReference>
<proteinExistence type="predicted"/>
<evidence type="ECO:0000313" key="2">
    <source>
        <dbReference type="EMBL" id="VEG50597.1"/>
    </source>
</evidence>
<dbReference type="RefSeq" id="WP_126336111.1">
    <property type="nucleotide sequence ID" value="NZ_AP022604.1"/>
</dbReference>
<gene>
    <name evidence="2" type="ORF">NCTC10485_04915</name>
</gene>
<dbReference type="AlphaFoldDB" id="A0A3S4RRJ2"/>
<reference evidence="2 3" key="1">
    <citation type="submission" date="2018-12" db="EMBL/GenBank/DDBJ databases">
        <authorList>
            <consortium name="Pathogen Informatics"/>
        </authorList>
    </citation>
    <scope>NUCLEOTIDE SEQUENCE [LARGE SCALE GENOMIC DNA]</scope>
    <source>
        <strain evidence="2 3">NCTC10485</strain>
    </source>
</reference>
<dbReference type="PIRSF" id="PIRSF010611">
    <property type="entry name" value="UCP010611"/>
    <property type="match status" value="1"/>
</dbReference>
<protein>
    <recommendedName>
        <fullName evidence="4">Hemophore-related protein</fullName>
    </recommendedName>
</protein>